<evidence type="ECO:0000313" key="2">
    <source>
        <dbReference type="Proteomes" id="UP000499080"/>
    </source>
</evidence>
<organism evidence="1 2">
    <name type="scientific">Araneus ventricosus</name>
    <name type="common">Orbweaver spider</name>
    <name type="synonym">Epeira ventricosa</name>
    <dbReference type="NCBI Taxonomy" id="182803"/>
    <lineage>
        <taxon>Eukaryota</taxon>
        <taxon>Metazoa</taxon>
        <taxon>Ecdysozoa</taxon>
        <taxon>Arthropoda</taxon>
        <taxon>Chelicerata</taxon>
        <taxon>Arachnida</taxon>
        <taxon>Araneae</taxon>
        <taxon>Araneomorphae</taxon>
        <taxon>Entelegynae</taxon>
        <taxon>Araneoidea</taxon>
        <taxon>Araneidae</taxon>
        <taxon>Araneus</taxon>
    </lineage>
</organism>
<sequence length="145" mass="16300">MHDIVHYVHALLATCVNPRDFHGVNVVKLLKKSMGRRQTRGLFVSPLAHLALCNAGDAADPHLRRLKNMAYRRNDEPRWLGEFSSFQAIHASSDCSTPFGALQFSARPCKWIIHANHTTGDFNPLRLPFPPLSGESFTAPPQYPR</sequence>
<keyword evidence="2" id="KW-1185">Reference proteome</keyword>
<dbReference type="AlphaFoldDB" id="A0A4Y2W0M3"/>
<accession>A0A4Y2W0M3</accession>
<protein>
    <submittedName>
        <fullName evidence="1">Uncharacterized protein</fullName>
    </submittedName>
</protein>
<dbReference type="EMBL" id="BGPR01052845">
    <property type="protein sequence ID" value="GBO29680.1"/>
    <property type="molecule type" value="Genomic_DNA"/>
</dbReference>
<dbReference type="Proteomes" id="UP000499080">
    <property type="component" value="Unassembled WGS sequence"/>
</dbReference>
<gene>
    <name evidence="1" type="ORF">AVEN_164807_1</name>
</gene>
<proteinExistence type="predicted"/>
<dbReference type="OrthoDB" id="6423184at2759"/>
<evidence type="ECO:0000313" key="1">
    <source>
        <dbReference type="EMBL" id="GBO29680.1"/>
    </source>
</evidence>
<reference evidence="1 2" key="1">
    <citation type="journal article" date="2019" name="Sci. Rep.">
        <title>Orb-weaving spider Araneus ventricosus genome elucidates the spidroin gene catalogue.</title>
        <authorList>
            <person name="Kono N."/>
            <person name="Nakamura H."/>
            <person name="Ohtoshi R."/>
            <person name="Moran D.A.P."/>
            <person name="Shinohara A."/>
            <person name="Yoshida Y."/>
            <person name="Fujiwara M."/>
            <person name="Mori M."/>
            <person name="Tomita M."/>
            <person name="Arakawa K."/>
        </authorList>
    </citation>
    <scope>NUCLEOTIDE SEQUENCE [LARGE SCALE GENOMIC DNA]</scope>
</reference>
<comment type="caution">
    <text evidence="1">The sequence shown here is derived from an EMBL/GenBank/DDBJ whole genome shotgun (WGS) entry which is preliminary data.</text>
</comment>
<name>A0A4Y2W0M3_ARAVE</name>
<dbReference type="Gene3D" id="1.50.10.20">
    <property type="match status" value="1"/>
</dbReference>